<dbReference type="RefSeq" id="WP_211356034.1">
    <property type="nucleotide sequence ID" value="NZ_BAAAPR010000014.1"/>
</dbReference>
<dbReference type="Pfam" id="PF00174">
    <property type="entry name" value="Oxidored_molyb"/>
    <property type="match status" value="1"/>
</dbReference>
<dbReference type="InterPro" id="IPR008335">
    <property type="entry name" value="Mopterin_OxRdtase_euk"/>
</dbReference>
<accession>A0A542E2H5</accession>
<keyword evidence="4" id="KW-1185">Reference proteome</keyword>
<sequence>MSPVHGPAGDRRWFLRGALGVGAATALLTAGSAVPALERVSLLRSRTPSRSPQGVPVNRTPAQAGVTAVDESRWRLRVVGPAGTREVGAADLAALPSRTVVLPIACVEGWSATATWTGVRVRDLTALVGATGQDLVVTSTERSGPNRVSRLPAAFADHDDTLVALRIDGVRLPLEHGFPARLIAPNRPGVLQTKWLASLEVAS</sequence>
<dbReference type="InterPro" id="IPR036374">
    <property type="entry name" value="OxRdtase_Mopterin-bd_sf"/>
</dbReference>
<dbReference type="PRINTS" id="PR00407">
    <property type="entry name" value="EUMOPTERIN"/>
</dbReference>
<evidence type="ECO:0000313" key="4">
    <source>
        <dbReference type="Proteomes" id="UP000317893"/>
    </source>
</evidence>
<dbReference type="PANTHER" id="PTHR43032:SF2">
    <property type="entry name" value="BLL0505 PROTEIN"/>
    <property type="match status" value="1"/>
</dbReference>
<reference evidence="3 4" key="1">
    <citation type="submission" date="2019-06" db="EMBL/GenBank/DDBJ databases">
        <title>Sequencing the genomes of 1000 actinobacteria strains.</title>
        <authorList>
            <person name="Klenk H.-P."/>
        </authorList>
    </citation>
    <scope>NUCLEOTIDE SEQUENCE [LARGE SCALE GENOMIC DNA]</scope>
    <source>
        <strain evidence="3 4">DSM 18607</strain>
    </source>
</reference>
<dbReference type="InterPro" id="IPR006311">
    <property type="entry name" value="TAT_signal"/>
</dbReference>
<evidence type="ECO:0000259" key="2">
    <source>
        <dbReference type="Pfam" id="PF00174"/>
    </source>
</evidence>
<feature type="region of interest" description="Disordered" evidence="1">
    <location>
        <begin position="45"/>
        <end position="66"/>
    </location>
</feature>
<gene>
    <name evidence="3" type="ORF">FB458_2601</name>
</gene>
<name>A0A542E2H5_9MICO</name>
<dbReference type="GO" id="GO:0016491">
    <property type="term" value="F:oxidoreductase activity"/>
    <property type="evidence" value="ECO:0007669"/>
    <property type="project" value="InterPro"/>
</dbReference>
<protein>
    <submittedName>
        <fullName evidence="3">Molybdopterin-dependent oxidoreductase-like protein</fullName>
    </submittedName>
</protein>
<dbReference type="Proteomes" id="UP000317893">
    <property type="component" value="Unassembled WGS sequence"/>
</dbReference>
<comment type="caution">
    <text evidence="3">The sequence shown here is derived from an EMBL/GenBank/DDBJ whole genome shotgun (WGS) entry which is preliminary data.</text>
</comment>
<evidence type="ECO:0000313" key="3">
    <source>
        <dbReference type="EMBL" id="TQJ09489.1"/>
    </source>
</evidence>
<dbReference type="CDD" id="cd00321">
    <property type="entry name" value="SO_family_Moco"/>
    <property type="match status" value="1"/>
</dbReference>
<evidence type="ECO:0000256" key="1">
    <source>
        <dbReference type="SAM" id="MobiDB-lite"/>
    </source>
</evidence>
<dbReference type="PROSITE" id="PS51318">
    <property type="entry name" value="TAT"/>
    <property type="match status" value="1"/>
</dbReference>
<dbReference type="InterPro" id="IPR000572">
    <property type="entry name" value="OxRdtase_Mopterin-bd_dom"/>
</dbReference>
<dbReference type="AlphaFoldDB" id="A0A542E2H5"/>
<dbReference type="SUPFAM" id="SSF56524">
    <property type="entry name" value="Oxidoreductase molybdopterin-binding domain"/>
    <property type="match status" value="1"/>
</dbReference>
<feature type="domain" description="Oxidoreductase molybdopterin-binding" evidence="2">
    <location>
        <begin position="66"/>
        <end position="202"/>
    </location>
</feature>
<dbReference type="EMBL" id="VFMN01000001">
    <property type="protein sequence ID" value="TQJ09489.1"/>
    <property type="molecule type" value="Genomic_DNA"/>
</dbReference>
<dbReference type="PANTHER" id="PTHR43032">
    <property type="entry name" value="PROTEIN-METHIONINE-SULFOXIDE REDUCTASE"/>
    <property type="match status" value="1"/>
</dbReference>
<dbReference type="Gene3D" id="3.90.420.10">
    <property type="entry name" value="Oxidoreductase, molybdopterin-binding domain"/>
    <property type="match status" value="1"/>
</dbReference>
<organism evidence="3 4">
    <name type="scientific">Lapillicoccus jejuensis</name>
    <dbReference type="NCBI Taxonomy" id="402171"/>
    <lineage>
        <taxon>Bacteria</taxon>
        <taxon>Bacillati</taxon>
        <taxon>Actinomycetota</taxon>
        <taxon>Actinomycetes</taxon>
        <taxon>Micrococcales</taxon>
        <taxon>Intrasporangiaceae</taxon>
        <taxon>Lapillicoccus</taxon>
    </lineage>
</organism>
<proteinExistence type="predicted"/>